<protein>
    <submittedName>
        <fullName evidence="2">Cytoplasmic protein</fullName>
    </submittedName>
</protein>
<organism evidence="2 3">
    <name type="scientific">Cryptococcus wingfieldii CBS 7118</name>
    <dbReference type="NCBI Taxonomy" id="1295528"/>
    <lineage>
        <taxon>Eukaryota</taxon>
        <taxon>Fungi</taxon>
        <taxon>Dikarya</taxon>
        <taxon>Basidiomycota</taxon>
        <taxon>Agaricomycotina</taxon>
        <taxon>Tremellomycetes</taxon>
        <taxon>Tremellales</taxon>
        <taxon>Cryptococcaceae</taxon>
        <taxon>Cryptococcus</taxon>
    </lineage>
</organism>
<gene>
    <name evidence="2" type="ORF">L198_06169</name>
</gene>
<dbReference type="Gene3D" id="3.40.50.880">
    <property type="match status" value="1"/>
</dbReference>
<dbReference type="GO" id="GO:0005634">
    <property type="term" value="C:nucleus"/>
    <property type="evidence" value="ECO:0007669"/>
    <property type="project" value="TreeGrafter"/>
</dbReference>
<comment type="caution">
    <text evidence="2">The sequence shown here is derived from an EMBL/GenBank/DDBJ whole genome shotgun (WGS) entry which is preliminary data.</text>
</comment>
<dbReference type="SUPFAM" id="SSF52317">
    <property type="entry name" value="Class I glutamine amidotransferase-like"/>
    <property type="match status" value="1"/>
</dbReference>
<evidence type="ECO:0000313" key="3">
    <source>
        <dbReference type="Proteomes" id="UP000094819"/>
    </source>
</evidence>
<dbReference type="RefSeq" id="XP_019029673.1">
    <property type="nucleotide sequence ID" value="XM_019178235.1"/>
</dbReference>
<dbReference type="GeneID" id="30195381"/>
<dbReference type="GO" id="GO:0005829">
    <property type="term" value="C:cytosol"/>
    <property type="evidence" value="ECO:0007669"/>
    <property type="project" value="TreeGrafter"/>
</dbReference>
<name>A0A1E3IR10_9TREE</name>
<dbReference type="Proteomes" id="UP000094819">
    <property type="component" value="Unassembled WGS sequence"/>
</dbReference>
<dbReference type="PANTHER" id="PTHR42695:SF5">
    <property type="entry name" value="GLUTAMINE AMIDOTRANSFERASE YLR126C-RELATED"/>
    <property type="match status" value="1"/>
</dbReference>
<dbReference type="AlphaFoldDB" id="A0A1E3IR10"/>
<dbReference type="Pfam" id="PF00117">
    <property type="entry name" value="GATase"/>
    <property type="match status" value="1"/>
</dbReference>
<accession>A0A1E3IR10</accession>
<dbReference type="InterPro" id="IPR029062">
    <property type="entry name" value="Class_I_gatase-like"/>
</dbReference>
<evidence type="ECO:0000259" key="1">
    <source>
        <dbReference type="Pfam" id="PF00117"/>
    </source>
</evidence>
<feature type="domain" description="Glutamine amidotransferase" evidence="1">
    <location>
        <begin position="107"/>
        <end position="236"/>
    </location>
</feature>
<sequence>MFRTTIRIALLLCDTPNDDVIAEAGDYHRIYSDWLAAALASYPDKAVSGSVHLLVDPYDVVNKQEYPSWDRLQHRAPDAYHAVIMTGSKHTAYDTANPFIPPLVSFISEIASSPETQHVKLVGVCFGHQILSIALGGACEPGQNGWEIGVHGCQLTKEGKYWWTGDVEGEGGEDKVYLEQMHKDHVPAVPPGCLLLAKSTRYPVHSFLKPHPSSTPEHPLAQVLTIQGHPEFTPSIVGHIVNARAATGVFNHEVTKEARRRAGGKDGTGGEGFGRIGWAVWRMLLQDLPPA</sequence>
<dbReference type="EMBL" id="AWGH01000021">
    <property type="protein sequence ID" value="ODN90151.1"/>
    <property type="molecule type" value="Genomic_DNA"/>
</dbReference>
<evidence type="ECO:0000313" key="2">
    <source>
        <dbReference type="EMBL" id="ODN90151.1"/>
    </source>
</evidence>
<reference evidence="2 3" key="1">
    <citation type="submission" date="2016-06" db="EMBL/GenBank/DDBJ databases">
        <title>Evolution of pathogenesis and genome organization in the Tremellales.</title>
        <authorList>
            <person name="Cuomo C."/>
            <person name="Litvintseva A."/>
            <person name="Heitman J."/>
            <person name="Chen Y."/>
            <person name="Sun S."/>
            <person name="Springer D."/>
            <person name="Dromer F."/>
            <person name="Young S."/>
            <person name="Zeng Q."/>
            <person name="Chapman S."/>
            <person name="Gujja S."/>
            <person name="Saif S."/>
            <person name="Birren B."/>
        </authorList>
    </citation>
    <scope>NUCLEOTIDE SEQUENCE [LARGE SCALE GENOMIC DNA]</scope>
    <source>
        <strain evidence="2 3">CBS 7118</strain>
    </source>
</reference>
<proteinExistence type="predicted"/>
<dbReference type="CDD" id="cd01741">
    <property type="entry name" value="GATase1_1"/>
    <property type="match status" value="1"/>
</dbReference>
<dbReference type="PANTHER" id="PTHR42695">
    <property type="entry name" value="GLUTAMINE AMIDOTRANSFERASE YLR126C-RELATED"/>
    <property type="match status" value="1"/>
</dbReference>
<dbReference type="OrthoDB" id="92161at2759"/>
<dbReference type="InterPro" id="IPR017926">
    <property type="entry name" value="GATASE"/>
</dbReference>
<dbReference type="InterPro" id="IPR044992">
    <property type="entry name" value="ChyE-like"/>
</dbReference>
<keyword evidence="3" id="KW-1185">Reference proteome</keyword>